<proteinExistence type="predicted"/>
<reference evidence="1 2" key="1">
    <citation type="submission" date="2018-07" db="EMBL/GenBank/DDBJ databases">
        <title>Draft Genome Assemblies for Five Robust Yarrowia lipolytica Strains Exhibiting High Lipid Production and Pentose Sugar Utilization and Sugar Alcohol Secretion from Undetoxified Lignocellulosic Biomass Hydrolysates.</title>
        <authorList>
            <consortium name="DOE Joint Genome Institute"/>
            <person name="Walker C."/>
            <person name="Ryu S."/>
            <person name="Na H."/>
            <person name="Zane M."/>
            <person name="LaButti K."/>
            <person name="Lipzen A."/>
            <person name="Haridas S."/>
            <person name="Barry K."/>
            <person name="Grigoriev I.V."/>
            <person name="Quarterman J."/>
            <person name="Slininger P."/>
            <person name="Dien B."/>
            <person name="Trinh C.T."/>
        </authorList>
    </citation>
    <scope>NUCLEOTIDE SEQUENCE [LARGE SCALE GENOMIC DNA]</scope>
    <source>
        <strain evidence="1 2">YB392</strain>
    </source>
</reference>
<organism evidence="1 2">
    <name type="scientific">Yarrowia lipolytica</name>
    <name type="common">Candida lipolytica</name>
    <dbReference type="NCBI Taxonomy" id="4952"/>
    <lineage>
        <taxon>Eukaryota</taxon>
        <taxon>Fungi</taxon>
        <taxon>Dikarya</taxon>
        <taxon>Ascomycota</taxon>
        <taxon>Saccharomycotina</taxon>
        <taxon>Dipodascomycetes</taxon>
        <taxon>Dipodascales</taxon>
        <taxon>Dipodascales incertae sedis</taxon>
        <taxon>Yarrowia</taxon>
    </lineage>
</organism>
<dbReference type="EMBL" id="KZ857325">
    <property type="protein sequence ID" value="RDW28518.1"/>
    <property type="molecule type" value="Genomic_DNA"/>
</dbReference>
<protein>
    <submittedName>
        <fullName evidence="1">Uncharacterized protein</fullName>
    </submittedName>
</protein>
<dbReference type="VEuPathDB" id="FungiDB:YALI0_F08525g"/>
<dbReference type="Proteomes" id="UP000256601">
    <property type="component" value="Unassembled WGS sequence"/>
</dbReference>
<evidence type="ECO:0000313" key="2">
    <source>
        <dbReference type="Proteomes" id="UP000256601"/>
    </source>
</evidence>
<gene>
    <name evidence="1" type="ORF">B0I71DRAFT_40413</name>
</gene>
<evidence type="ECO:0000313" key="1">
    <source>
        <dbReference type="EMBL" id="RDW28518.1"/>
    </source>
</evidence>
<sequence length="189" mass="21408">MLVDHKCMVEAALEFLAWELAHCPTCSHPRFSPLRELSLLGYTALSGTFHFSRSPTVTCLTRHKMPQPVTIKLKRNKKVVMMECQPKETMEQVKARLVALLPTIGPSGLSDFDVEMTDIPVPLTEYETTTSSTNKGKQPETELGEIRLAVLEGELWVEIEDYKKQKVGDYNRDFVTFGWADEGEDFVVL</sequence>
<dbReference type="VEuPathDB" id="FungiDB:YALI1_F11907g"/>
<dbReference type="AlphaFoldDB" id="A0A371CE16"/>
<accession>A0A371CE16</accession>
<name>A0A371CE16_YARLL</name>